<dbReference type="InterPro" id="IPR029058">
    <property type="entry name" value="AB_hydrolase_fold"/>
</dbReference>
<dbReference type="GO" id="GO:0016787">
    <property type="term" value="F:hydrolase activity"/>
    <property type="evidence" value="ECO:0007669"/>
    <property type="project" value="UniProtKB-KW"/>
</dbReference>
<proteinExistence type="predicted"/>
<name>A0A7I0HVB2_9LEPT</name>
<keyword evidence="1" id="KW-0378">Hydrolase</keyword>
<evidence type="ECO:0000313" key="1">
    <source>
        <dbReference type="EMBL" id="TGL08165.1"/>
    </source>
</evidence>
<reference evidence="1 2" key="1">
    <citation type="journal article" date="2019" name="PLoS Negl. Trop. Dis.">
        <title>Revisiting the worldwide diversity of Leptospira species in the environment.</title>
        <authorList>
            <person name="Vincent A.T."/>
            <person name="Schiettekatte O."/>
            <person name="Bourhy P."/>
            <person name="Veyrier F.J."/>
            <person name="Picardeau M."/>
        </authorList>
    </citation>
    <scope>NUCLEOTIDE SEQUENCE [LARGE SCALE GENOMIC DNA]</scope>
    <source>
        <strain evidence="1 2">201800273</strain>
    </source>
</reference>
<evidence type="ECO:0000313" key="2">
    <source>
        <dbReference type="Proteomes" id="UP000297641"/>
    </source>
</evidence>
<sequence>MKKTYSLFILMILFPYVFLCSDQKLSQKTKIADHQECVVLIHGFLRSSNHLKNLSNFLIEKGYYVVSIDYESTSMSIPEIADSNLSNLEDFCKNQKIHFVTHSLGGIILRSYLKRNQIKHLGKIVMLSPPNKGSEVSDFLSKFKFINLILGPVLSQLKTDQDSYVNSLGLPNFQFGVIMGNLTIDPISSYLIPGDDDGKVSIENSKLENMNDFLLVERTHNFIVDAPEVKEAILNYFKFGKFKNE</sequence>
<dbReference type="Gene3D" id="3.40.50.1820">
    <property type="entry name" value="alpha/beta hydrolase"/>
    <property type="match status" value="1"/>
</dbReference>
<dbReference type="PANTHER" id="PTHR37946:SF1">
    <property type="entry name" value="SLL1969 PROTEIN"/>
    <property type="match status" value="1"/>
</dbReference>
<protein>
    <submittedName>
        <fullName evidence="1">Alpha/beta hydrolase</fullName>
    </submittedName>
</protein>
<dbReference type="SUPFAM" id="SSF53474">
    <property type="entry name" value="alpha/beta-Hydrolases"/>
    <property type="match status" value="1"/>
</dbReference>
<dbReference type="Pfam" id="PF02089">
    <property type="entry name" value="Palm_thioest"/>
    <property type="match status" value="1"/>
</dbReference>
<dbReference type="RefSeq" id="WP_135770172.1">
    <property type="nucleotide sequence ID" value="NZ_RQFT01000003.1"/>
</dbReference>
<comment type="caution">
    <text evidence="1">The sequence shown here is derived from an EMBL/GenBank/DDBJ whole genome shotgun (WGS) entry which is preliminary data.</text>
</comment>
<gene>
    <name evidence="1" type="ORF">EHQ43_03745</name>
</gene>
<dbReference type="EMBL" id="RQFT01000003">
    <property type="protein sequence ID" value="TGL08165.1"/>
    <property type="molecule type" value="Genomic_DNA"/>
</dbReference>
<dbReference type="Proteomes" id="UP000297641">
    <property type="component" value="Unassembled WGS sequence"/>
</dbReference>
<accession>A0A7I0HVB2</accession>
<organism evidence="1 2">
    <name type="scientific">Leptospira bouyouniensis</name>
    <dbReference type="NCBI Taxonomy" id="2484911"/>
    <lineage>
        <taxon>Bacteria</taxon>
        <taxon>Pseudomonadati</taxon>
        <taxon>Spirochaetota</taxon>
        <taxon>Spirochaetia</taxon>
        <taxon>Leptospirales</taxon>
        <taxon>Leptospiraceae</taxon>
        <taxon>Leptospira</taxon>
    </lineage>
</organism>
<dbReference type="AlphaFoldDB" id="A0A7I0HVB2"/>
<dbReference type="PANTHER" id="PTHR37946">
    <property type="entry name" value="SLL1969 PROTEIN"/>
    <property type="match status" value="1"/>
</dbReference>